<dbReference type="HOGENOM" id="CLU_1988664_0_0_10"/>
<dbReference type="KEGG" id="cch:Cag_1003"/>
<evidence type="ECO:0000256" key="1">
    <source>
        <dbReference type="SAM" id="MobiDB-lite"/>
    </source>
</evidence>
<reference evidence="2" key="1">
    <citation type="submission" date="2005-08" db="EMBL/GenBank/DDBJ databases">
        <title>Complete sequence of Chlorobium chlorochromatii CaD3.</title>
        <authorList>
            <person name="Copeland A."/>
            <person name="Lucas S."/>
            <person name="Lapidus A."/>
            <person name="Barry K."/>
            <person name="Detter J.C."/>
            <person name="Glavina T."/>
            <person name="Hammon N."/>
            <person name="Israni S."/>
            <person name="Pitluck S."/>
            <person name="Bryant D."/>
            <person name="Schmutz J."/>
            <person name="Larimer F."/>
            <person name="Land M."/>
            <person name="Kyrpides N."/>
            <person name="Ivanova N."/>
            <person name="Richardson P."/>
        </authorList>
    </citation>
    <scope>NUCLEOTIDE SEQUENCE [LARGE SCALE GENOMIC DNA]</scope>
    <source>
        <strain evidence="2">CaD3</strain>
    </source>
</reference>
<protein>
    <submittedName>
        <fullName evidence="2">Uncharacterized protein</fullName>
    </submittedName>
</protein>
<dbReference type="EMBL" id="CP000108">
    <property type="protein sequence ID" value="ABB28265.1"/>
    <property type="molecule type" value="Genomic_DNA"/>
</dbReference>
<proteinExistence type="predicted"/>
<organism evidence="2">
    <name type="scientific">Chlorobium chlorochromatii (strain CaD3)</name>
    <dbReference type="NCBI Taxonomy" id="340177"/>
    <lineage>
        <taxon>Bacteria</taxon>
        <taxon>Pseudomonadati</taxon>
        <taxon>Chlorobiota</taxon>
        <taxon>Chlorobiia</taxon>
        <taxon>Chlorobiales</taxon>
        <taxon>Chlorobiaceae</taxon>
        <taxon>Chlorobium/Pelodictyon group</taxon>
        <taxon>Chlorobium</taxon>
    </lineage>
</organism>
<gene>
    <name evidence="2" type="ordered locus">Cag_1003</name>
</gene>
<evidence type="ECO:0000313" key="2">
    <source>
        <dbReference type="EMBL" id="ABB28265.1"/>
    </source>
</evidence>
<feature type="region of interest" description="Disordered" evidence="1">
    <location>
        <begin position="1"/>
        <end position="26"/>
    </location>
</feature>
<sequence length="125" mass="13706">MVLPESRPSRARGLKPRIGNLFTDGMESRPSRARGLKLGYADRAAIEVFEVAPFAGAWIETAAEGLKKKPVQQVAPFAGAWIETPEDVDDYEKAASRPSRARGLKHVRCQSQSSALCRALRGRVD</sequence>
<name>Q3ARW0_CHLCH</name>
<dbReference type="AlphaFoldDB" id="Q3ARW0"/>
<accession>Q3ARW0</accession>